<name>A0A6J5M8B2_9CAUD</name>
<dbReference type="InterPro" id="IPR021130">
    <property type="entry name" value="PRib-ATP_PPHydrolase-like"/>
</dbReference>
<organism evidence="1">
    <name type="scientific">uncultured Caudovirales phage</name>
    <dbReference type="NCBI Taxonomy" id="2100421"/>
    <lineage>
        <taxon>Viruses</taxon>
        <taxon>Duplodnaviria</taxon>
        <taxon>Heunggongvirae</taxon>
        <taxon>Uroviricota</taxon>
        <taxon>Caudoviricetes</taxon>
        <taxon>Peduoviridae</taxon>
        <taxon>Maltschvirus</taxon>
        <taxon>Maltschvirus maltsch</taxon>
    </lineage>
</organism>
<dbReference type="Pfam" id="PF01503">
    <property type="entry name" value="PRA-PH"/>
    <property type="match status" value="1"/>
</dbReference>
<gene>
    <name evidence="1" type="ORF">UFOVP435_86</name>
</gene>
<keyword evidence="1" id="KW-0378">Hydrolase</keyword>
<dbReference type="EMBL" id="LR796416">
    <property type="protein sequence ID" value="CAB4143255.1"/>
    <property type="molecule type" value="Genomic_DNA"/>
</dbReference>
<dbReference type="InterPro" id="IPR023292">
    <property type="entry name" value="NTP_PyroPHydrolase-like_dom_sf"/>
</dbReference>
<evidence type="ECO:0000313" key="1">
    <source>
        <dbReference type="EMBL" id="CAB4143255.1"/>
    </source>
</evidence>
<dbReference type="Gene3D" id="1.10.3420.10">
    <property type="entry name" value="putative ntp pyrophosphohydrolase like domain"/>
    <property type="match status" value="1"/>
</dbReference>
<sequence length="150" mass="17051">MLSRKIGVVLQKLGRKLAGDQEFNNVEEMHAKFGFTVGYYPEMLPRKVMLARAMFIKEELDELMNAIASNDLPEAADALIDIVYVAKGTAVMMGLPWEPLWDDVHRANMTKEKGLTKRGMDEDLIKPPGWEPPDTIQILLDYGWVHPDDH</sequence>
<dbReference type="GO" id="GO:0016787">
    <property type="term" value="F:hydrolase activity"/>
    <property type="evidence" value="ECO:0007669"/>
    <property type="project" value="UniProtKB-KW"/>
</dbReference>
<protein>
    <submittedName>
        <fullName evidence="1">Phosphoribosyl-ATP pyrophosphohydrolase-like</fullName>
    </submittedName>
</protein>
<reference evidence="1" key="1">
    <citation type="submission" date="2020-04" db="EMBL/GenBank/DDBJ databases">
        <authorList>
            <person name="Chiriac C."/>
            <person name="Salcher M."/>
            <person name="Ghai R."/>
            <person name="Kavagutti S V."/>
        </authorList>
    </citation>
    <scope>NUCLEOTIDE SEQUENCE</scope>
</reference>
<proteinExistence type="predicted"/>
<accession>A0A6J5M8B2</accession>